<evidence type="ECO:0000313" key="3">
    <source>
        <dbReference type="Proteomes" id="UP000008555"/>
    </source>
</evidence>
<protein>
    <submittedName>
        <fullName evidence="2">Hypothetical cytosolic protein</fullName>
    </submittedName>
</protein>
<dbReference type="EMBL" id="CP000733">
    <property type="protein sequence ID" value="ABS76998.1"/>
    <property type="molecule type" value="Genomic_DNA"/>
</dbReference>
<accession>A9KE47</accession>
<gene>
    <name evidence="2" type="ordered locus">CBUD_1204</name>
</gene>
<organism evidence="2 3">
    <name type="scientific">Coxiella burnetii (strain Dugway 5J108-111)</name>
    <dbReference type="NCBI Taxonomy" id="434922"/>
    <lineage>
        <taxon>Bacteria</taxon>
        <taxon>Pseudomonadati</taxon>
        <taxon>Pseudomonadota</taxon>
        <taxon>Gammaproteobacteria</taxon>
        <taxon>Legionellales</taxon>
        <taxon>Coxiellaceae</taxon>
        <taxon>Coxiella</taxon>
    </lineage>
</organism>
<reference evidence="2 3" key="1">
    <citation type="journal article" date="2009" name="Infect. Immun.">
        <title>Comparative genomics reveal extensive transposon-mediated genomic plasticity and diversity among potential effector proteins within the genus Coxiella.</title>
        <authorList>
            <person name="Beare P.A."/>
            <person name="Unsworth N."/>
            <person name="Andoh M."/>
            <person name="Voth D.E."/>
            <person name="Omsland A."/>
            <person name="Gilk S.D."/>
            <person name="Williams K.P."/>
            <person name="Sobral B.W."/>
            <person name="Kupko J.J.III."/>
            <person name="Porcella S.F."/>
            <person name="Samuel J.E."/>
            <person name="Heinzen R.A."/>
        </authorList>
    </citation>
    <scope>NUCLEOTIDE SEQUENCE [LARGE SCALE GENOMIC DNA]</scope>
    <source>
        <strain evidence="2 3">Dugway 5J108-111</strain>
    </source>
</reference>
<dbReference type="AlphaFoldDB" id="A9KE47"/>
<dbReference type="HOGENOM" id="CLU_796235_0_0_6"/>
<feature type="compositionally biased region" description="Basic and acidic residues" evidence="1">
    <location>
        <begin position="326"/>
        <end position="338"/>
    </location>
</feature>
<dbReference type="Proteomes" id="UP000008555">
    <property type="component" value="Chromosome"/>
</dbReference>
<evidence type="ECO:0000313" key="2">
    <source>
        <dbReference type="EMBL" id="ABS76998.1"/>
    </source>
</evidence>
<evidence type="ECO:0000256" key="1">
    <source>
        <dbReference type="SAM" id="MobiDB-lite"/>
    </source>
</evidence>
<feature type="compositionally biased region" description="Basic residues" evidence="1">
    <location>
        <begin position="141"/>
        <end position="159"/>
    </location>
</feature>
<feature type="compositionally biased region" description="Polar residues" evidence="1">
    <location>
        <begin position="312"/>
        <end position="321"/>
    </location>
</feature>
<sequence length="348" mass="40524">MKIEFGNPIVFRFSIEKESSTNSTKTFRLHFILEDLPNHQSLHTQISKGEGNSKWMQTRENVIKEIRTAVDPYKNKKIHLNVDFTIPNYFKRSIADLLITILSNFKSQSSFTWSSNNNEINHKIEEKIINDFFATLPAPSQKRKPISPRTHRSKKKKPLKEKEKEFKPLTIAIPTPIRPVSSSSFIPLTTIQNPVCSTLFVQKPTLRLPKSIVHDDLKKRRNNEPTEKHKEMQPKYAGYFDNCSGCRDYQAFFSSFSQEKRKGLLKEIAEKLERGLKENEHIHLAPEIQPLQQNSSPLTKFENEIKELIRKSQAQQSQQVTFFRLPQEEEKKSEKESKNTNSYSFSSK</sequence>
<feature type="compositionally biased region" description="Polar residues" evidence="1">
    <location>
        <begin position="339"/>
        <end position="348"/>
    </location>
</feature>
<feature type="region of interest" description="Disordered" evidence="1">
    <location>
        <begin position="139"/>
        <end position="162"/>
    </location>
</feature>
<dbReference type="KEGG" id="cbd:CBUD_1204"/>
<proteinExistence type="predicted"/>
<name>A9KE47_COXBN</name>
<feature type="region of interest" description="Disordered" evidence="1">
    <location>
        <begin position="310"/>
        <end position="348"/>
    </location>
</feature>